<evidence type="ECO:0000256" key="1">
    <source>
        <dbReference type="SAM" id="MobiDB-lite"/>
    </source>
</evidence>
<sequence>MTRRRRRRRTRTSKEEEEEEEEEESGVFAHRFNAASLASFYGYFHANSSSDHVNCIPPLI</sequence>
<organism evidence="2 3">
    <name type="scientific">Portunus trituberculatus</name>
    <name type="common">Swimming crab</name>
    <name type="synonym">Neptunus trituberculatus</name>
    <dbReference type="NCBI Taxonomy" id="210409"/>
    <lineage>
        <taxon>Eukaryota</taxon>
        <taxon>Metazoa</taxon>
        <taxon>Ecdysozoa</taxon>
        <taxon>Arthropoda</taxon>
        <taxon>Crustacea</taxon>
        <taxon>Multicrustacea</taxon>
        <taxon>Malacostraca</taxon>
        <taxon>Eumalacostraca</taxon>
        <taxon>Eucarida</taxon>
        <taxon>Decapoda</taxon>
        <taxon>Pleocyemata</taxon>
        <taxon>Brachyura</taxon>
        <taxon>Eubrachyura</taxon>
        <taxon>Portunoidea</taxon>
        <taxon>Portunidae</taxon>
        <taxon>Portuninae</taxon>
        <taxon>Portunus</taxon>
    </lineage>
</organism>
<feature type="region of interest" description="Disordered" evidence="1">
    <location>
        <begin position="1"/>
        <end position="26"/>
    </location>
</feature>
<dbReference type="Proteomes" id="UP000324222">
    <property type="component" value="Unassembled WGS sequence"/>
</dbReference>
<comment type="caution">
    <text evidence="2">The sequence shown here is derived from an EMBL/GenBank/DDBJ whole genome shotgun (WGS) entry which is preliminary data.</text>
</comment>
<evidence type="ECO:0000313" key="3">
    <source>
        <dbReference type="Proteomes" id="UP000324222"/>
    </source>
</evidence>
<dbReference type="EMBL" id="VSRR010046148">
    <property type="protein sequence ID" value="MPC77562.1"/>
    <property type="molecule type" value="Genomic_DNA"/>
</dbReference>
<evidence type="ECO:0000313" key="2">
    <source>
        <dbReference type="EMBL" id="MPC77562.1"/>
    </source>
</evidence>
<dbReference type="AlphaFoldDB" id="A0A5B7I1H2"/>
<accession>A0A5B7I1H2</accession>
<keyword evidence="3" id="KW-1185">Reference proteome</keyword>
<feature type="compositionally biased region" description="Basic residues" evidence="1">
    <location>
        <begin position="1"/>
        <end position="11"/>
    </location>
</feature>
<reference evidence="2 3" key="1">
    <citation type="submission" date="2019-05" db="EMBL/GenBank/DDBJ databases">
        <title>Another draft genome of Portunus trituberculatus and its Hox gene families provides insights of decapod evolution.</title>
        <authorList>
            <person name="Jeong J.-H."/>
            <person name="Song I."/>
            <person name="Kim S."/>
            <person name="Choi T."/>
            <person name="Kim D."/>
            <person name="Ryu S."/>
            <person name="Kim W."/>
        </authorList>
    </citation>
    <scope>NUCLEOTIDE SEQUENCE [LARGE SCALE GENOMIC DNA]</scope>
    <source>
        <tissue evidence="2">Muscle</tissue>
    </source>
</reference>
<gene>
    <name evidence="2" type="ORF">E2C01_072019</name>
</gene>
<protein>
    <submittedName>
        <fullName evidence="2">Uncharacterized protein</fullName>
    </submittedName>
</protein>
<name>A0A5B7I1H2_PORTR</name>
<proteinExistence type="predicted"/>
<feature type="compositionally biased region" description="Acidic residues" evidence="1">
    <location>
        <begin position="15"/>
        <end position="25"/>
    </location>
</feature>